<evidence type="ECO:0000313" key="23">
    <source>
        <dbReference type="Proteomes" id="UP001431783"/>
    </source>
</evidence>
<sequence length="1271" mass="146786">MADDLSPEHNDNDEYDIYGKTPPRTKILRKHRERKQRDKVGAMAAKPSKIKLSIGRRNTFSHFYDDILAKAENTDSDHGGGSSSTKRMNKRQMKLLRGSERDLKLDIASAQAMQNSQGPQGYDGSITPQPSYQVECNSRFMCLSGRRVCKSKTNRHSYDDKLMVKNDRDVELGNEEDTEHDEAHNNRVEFHQTLCLLVRMGCSDKNTDRNTRRGMSREECLWHEYRDVIWLELRAYHANRTTIEEDEYLYGARQEVETLLKDIMSYRYTHQRNLKINDLPGDSEYKECPGCLSLQCEYCLNAQTEALKQIEDLSARLEKAEALFPSGKAFAEMYPLYRSCEFEARAKTISLWLNMVRLLRLMLMLLGRFIFFLDTKNTSWSVTADKSMTETNSSPSDSNNSNSSNDSFHDIKTFLDTYSNSYLWHLMSRNTTDEQSPYRRYIEHVLKTKALKKSLNFLDELHTGILKRAKYTLERPEDQNVFKLNVVETEEDEMIRYGAWSPEAQAINLPSYRAAFLFLSAVPLEVIHQFMLLRLEQRPPNPSPLSIRQLMRELKDGLDIAVRQRIRTEQHINAAIKSIDVSVEEYSCKLKIFDDCLARVFEDYLDYLGRWALFEHETFQKNMLEEEWHYSNNIIDHIPNGKEKLEDKFCQILSSIMKTIRERLTNNIEHLVNSVLYEDDMKCNILSVCRELQTLLNEEREMSIKTLSFSKLILKNEQLPSSTWKLKEAVISFKFIVPKTIEKIQSIFSKFSKDGVVDDEIEKTTLVSRVREILMQAYKFGFEFYKEMSDFVPPQHREKLAISMMQFANLWMKFVVEKCDRGRGMRPRWAYQGMEFLVFVCEPRNTKYLTDAEFEDLQKNMDHCISHVIGTTAPSTPESGFHSASPRSSNSARSRGSSPSPRPTYKSQRSSGRRSHEKMSSPSSTDGADFYFENNRKLDIPTGSDSTIRINLPPSTHAEKVTVAVEILDNELDDKLRKQGLIGKVNNQSSTTTRIRQRNVNFTWQRGIKIGQGRFGKVYTAVNNSTGEMMAVKEIPLQPNDNVTLKRVSEEVKILEGIAHMHLVKYYGIEVHREEMLLFMEYCQEGTLESLVAMTENGLPELLVRRYTFQLVSGVRCLHNHGVVHRDIKTANIFLTQEGNCLKIGDFGCAVKIKFNSTMPGELKGFVGTQAYMAPEVFTRNMNEGHGRAADIWSVGCVVVEMSSGKRPWWQYDSNYQIMFKVGMGQSPDPPDTLIDEGLDFLELCFKFDPRERASAHELLEHNFVKFVDDS</sequence>
<dbReference type="Pfam" id="PF00069">
    <property type="entry name" value="Pkinase"/>
    <property type="match status" value="1"/>
</dbReference>
<evidence type="ECO:0000256" key="17">
    <source>
        <dbReference type="ARBA" id="ARBA00069057"/>
    </source>
</evidence>
<keyword evidence="12 19" id="KW-0067">ATP-binding</keyword>
<comment type="catalytic activity">
    <reaction evidence="15">
        <text>L-seryl-[protein] + ATP = O-phospho-L-seryl-[protein] + ADP + H(+)</text>
        <dbReference type="Rhea" id="RHEA:17989"/>
        <dbReference type="Rhea" id="RHEA-COMP:9863"/>
        <dbReference type="Rhea" id="RHEA-COMP:11604"/>
        <dbReference type="ChEBI" id="CHEBI:15378"/>
        <dbReference type="ChEBI" id="CHEBI:29999"/>
        <dbReference type="ChEBI" id="CHEBI:30616"/>
        <dbReference type="ChEBI" id="CHEBI:83421"/>
        <dbReference type="ChEBI" id="CHEBI:456216"/>
        <dbReference type="EC" id="2.7.11.25"/>
    </reaction>
</comment>
<dbReference type="GO" id="GO:0048471">
    <property type="term" value="C:perinuclear region of cytoplasm"/>
    <property type="evidence" value="ECO:0007669"/>
    <property type="project" value="UniProtKB-SubCell"/>
</dbReference>
<evidence type="ECO:0000256" key="15">
    <source>
        <dbReference type="ARBA" id="ARBA00048329"/>
    </source>
</evidence>
<evidence type="ECO:0000256" key="4">
    <source>
        <dbReference type="ARBA" id="ARBA00012406"/>
    </source>
</evidence>
<evidence type="ECO:0000256" key="3">
    <source>
        <dbReference type="ARBA" id="ARBA00006529"/>
    </source>
</evidence>
<evidence type="ECO:0000259" key="21">
    <source>
        <dbReference type="PROSITE" id="PS50011"/>
    </source>
</evidence>
<keyword evidence="7" id="KW-0597">Phosphoprotein</keyword>
<dbReference type="EMBL" id="JARQZJ010000094">
    <property type="protein sequence ID" value="KAK9884854.1"/>
    <property type="molecule type" value="Genomic_DNA"/>
</dbReference>
<comment type="catalytic activity">
    <reaction evidence="14">
        <text>L-threonyl-[protein] + ATP = O-phospho-L-threonyl-[protein] + ADP + H(+)</text>
        <dbReference type="Rhea" id="RHEA:46608"/>
        <dbReference type="Rhea" id="RHEA-COMP:11060"/>
        <dbReference type="Rhea" id="RHEA-COMP:11605"/>
        <dbReference type="ChEBI" id="CHEBI:15378"/>
        <dbReference type="ChEBI" id="CHEBI:30013"/>
        <dbReference type="ChEBI" id="CHEBI:30616"/>
        <dbReference type="ChEBI" id="CHEBI:61977"/>
        <dbReference type="ChEBI" id="CHEBI:456216"/>
        <dbReference type="EC" id="2.7.11.25"/>
    </reaction>
</comment>
<evidence type="ECO:0000256" key="16">
    <source>
        <dbReference type="ARBA" id="ARBA00060115"/>
    </source>
</evidence>
<comment type="similarity">
    <text evidence="3">Belongs to the protein kinase superfamily. STE Ser/Thr protein kinase family. MAP kinase kinase kinase subfamily.</text>
</comment>
<keyword evidence="11" id="KW-0418">Kinase</keyword>
<keyword evidence="10 19" id="KW-0547">Nucleotide-binding</keyword>
<dbReference type="GO" id="GO:0046872">
    <property type="term" value="F:metal ion binding"/>
    <property type="evidence" value="ECO:0007669"/>
    <property type="project" value="UniProtKB-KW"/>
</dbReference>
<dbReference type="PANTHER" id="PTHR48016">
    <property type="entry name" value="MAP KINASE KINASE KINASE SSK2-RELATED-RELATED"/>
    <property type="match status" value="1"/>
</dbReference>
<dbReference type="GO" id="GO:0004709">
    <property type="term" value="F:MAP kinase kinase kinase activity"/>
    <property type="evidence" value="ECO:0007669"/>
    <property type="project" value="UniProtKB-EC"/>
</dbReference>
<evidence type="ECO:0000256" key="9">
    <source>
        <dbReference type="ARBA" id="ARBA00022723"/>
    </source>
</evidence>
<organism evidence="22 23">
    <name type="scientific">Henosepilachna vigintioctopunctata</name>
    <dbReference type="NCBI Taxonomy" id="420089"/>
    <lineage>
        <taxon>Eukaryota</taxon>
        <taxon>Metazoa</taxon>
        <taxon>Ecdysozoa</taxon>
        <taxon>Arthropoda</taxon>
        <taxon>Hexapoda</taxon>
        <taxon>Insecta</taxon>
        <taxon>Pterygota</taxon>
        <taxon>Neoptera</taxon>
        <taxon>Endopterygota</taxon>
        <taxon>Coleoptera</taxon>
        <taxon>Polyphaga</taxon>
        <taxon>Cucujiformia</taxon>
        <taxon>Coccinelloidea</taxon>
        <taxon>Coccinellidae</taxon>
        <taxon>Epilachninae</taxon>
        <taxon>Epilachnini</taxon>
        <taxon>Henosepilachna</taxon>
    </lineage>
</organism>
<dbReference type="EC" id="2.7.11.25" evidence="4"/>
<feature type="region of interest" description="Disordered" evidence="20">
    <location>
        <begin position="72"/>
        <end position="91"/>
    </location>
</feature>
<feature type="region of interest" description="Disordered" evidence="20">
    <location>
        <begin position="1"/>
        <end position="23"/>
    </location>
</feature>
<comment type="function">
    <text evidence="16">Component of a protein kinase signal transduction cascade. Activates the CSBP2, P38 and JNK MAPK pathways, but not the ERK pathway. Specifically phosphorylates and activates MAP2K4 and MAP2K6.</text>
</comment>
<dbReference type="InterPro" id="IPR011009">
    <property type="entry name" value="Kinase-like_dom_sf"/>
</dbReference>
<dbReference type="PANTHER" id="PTHR48016:SF32">
    <property type="entry name" value="MITOGEN-ACTIVATED PROTEIN KINASE KINASE KINASE 4"/>
    <property type="match status" value="1"/>
</dbReference>
<gene>
    <name evidence="22" type="ORF">WA026_009078</name>
</gene>
<evidence type="ECO:0000256" key="20">
    <source>
        <dbReference type="SAM" id="MobiDB-lite"/>
    </source>
</evidence>
<feature type="domain" description="Protein kinase" evidence="21">
    <location>
        <begin position="1004"/>
        <end position="1265"/>
    </location>
</feature>
<evidence type="ECO:0000256" key="11">
    <source>
        <dbReference type="ARBA" id="ARBA00022777"/>
    </source>
</evidence>
<evidence type="ECO:0000313" key="22">
    <source>
        <dbReference type="EMBL" id="KAK9884854.1"/>
    </source>
</evidence>
<evidence type="ECO:0000256" key="8">
    <source>
        <dbReference type="ARBA" id="ARBA00022679"/>
    </source>
</evidence>
<evidence type="ECO:0000256" key="14">
    <source>
        <dbReference type="ARBA" id="ARBA00047559"/>
    </source>
</evidence>
<evidence type="ECO:0000256" key="5">
    <source>
        <dbReference type="ARBA" id="ARBA00022490"/>
    </source>
</evidence>
<dbReference type="GO" id="GO:0005524">
    <property type="term" value="F:ATP binding"/>
    <property type="evidence" value="ECO:0007669"/>
    <property type="project" value="UniProtKB-UniRule"/>
</dbReference>
<feature type="region of interest" description="Disordered" evidence="20">
    <location>
        <begin position="875"/>
        <end position="930"/>
    </location>
</feature>
<comment type="caution">
    <text evidence="22">The sequence shown here is derived from an EMBL/GenBank/DDBJ whole genome shotgun (WGS) entry which is preliminary data.</text>
</comment>
<dbReference type="PROSITE" id="PS50011">
    <property type="entry name" value="PROTEIN_KINASE_DOM"/>
    <property type="match status" value="1"/>
</dbReference>
<evidence type="ECO:0000256" key="12">
    <source>
        <dbReference type="ARBA" id="ARBA00022840"/>
    </source>
</evidence>
<evidence type="ECO:0000256" key="1">
    <source>
        <dbReference type="ARBA" id="ARBA00001946"/>
    </source>
</evidence>
<proteinExistence type="inferred from homology"/>
<dbReference type="AlphaFoldDB" id="A0AAW1UNW8"/>
<keyword evidence="5" id="KW-0963">Cytoplasm</keyword>
<feature type="binding site" evidence="19">
    <location>
        <position position="1033"/>
    </location>
    <ligand>
        <name>ATP</name>
        <dbReference type="ChEBI" id="CHEBI:30616"/>
    </ligand>
</feature>
<dbReference type="InterPro" id="IPR000719">
    <property type="entry name" value="Prot_kinase_dom"/>
</dbReference>
<evidence type="ECO:0000256" key="10">
    <source>
        <dbReference type="ARBA" id="ARBA00022741"/>
    </source>
</evidence>
<dbReference type="SUPFAM" id="SSF56112">
    <property type="entry name" value="Protein kinase-like (PK-like)"/>
    <property type="match status" value="1"/>
</dbReference>
<evidence type="ECO:0000256" key="18">
    <source>
        <dbReference type="ARBA" id="ARBA00083883"/>
    </source>
</evidence>
<dbReference type="Proteomes" id="UP001431783">
    <property type="component" value="Unassembled WGS sequence"/>
</dbReference>
<dbReference type="PROSITE" id="PS00107">
    <property type="entry name" value="PROTEIN_KINASE_ATP"/>
    <property type="match status" value="1"/>
</dbReference>
<evidence type="ECO:0000256" key="7">
    <source>
        <dbReference type="ARBA" id="ARBA00022553"/>
    </source>
</evidence>
<evidence type="ECO:0000256" key="13">
    <source>
        <dbReference type="ARBA" id="ARBA00022842"/>
    </source>
</evidence>
<keyword evidence="6" id="KW-0723">Serine/threonine-protein kinase</keyword>
<evidence type="ECO:0000256" key="2">
    <source>
        <dbReference type="ARBA" id="ARBA00004556"/>
    </source>
</evidence>
<dbReference type="PROSITE" id="PS00108">
    <property type="entry name" value="PROTEIN_KINASE_ST"/>
    <property type="match status" value="1"/>
</dbReference>
<dbReference type="InterPro" id="IPR050538">
    <property type="entry name" value="MAP_kinase_kinase_kinase"/>
</dbReference>
<dbReference type="Pfam" id="PF19431">
    <property type="entry name" value="MEKK4_N"/>
    <property type="match status" value="3"/>
</dbReference>
<dbReference type="InterPro" id="IPR045801">
    <property type="entry name" value="MEKK4_N"/>
</dbReference>
<evidence type="ECO:0000256" key="19">
    <source>
        <dbReference type="PROSITE-ProRule" id="PRU10141"/>
    </source>
</evidence>
<dbReference type="InterPro" id="IPR017441">
    <property type="entry name" value="Protein_kinase_ATP_BS"/>
</dbReference>
<dbReference type="InterPro" id="IPR008271">
    <property type="entry name" value="Ser/Thr_kinase_AS"/>
</dbReference>
<feature type="compositionally biased region" description="Basic and acidic residues" evidence="20">
    <location>
        <begin position="1"/>
        <end position="12"/>
    </location>
</feature>
<keyword evidence="13" id="KW-0460">Magnesium</keyword>
<keyword evidence="8" id="KW-0808">Transferase</keyword>
<comment type="cofactor">
    <cofactor evidence="1">
        <name>Mg(2+)</name>
        <dbReference type="ChEBI" id="CHEBI:18420"/>
    </cofactor>
</comment>
<protein>
    <recommendedName>
        <fullName evidence="17">Mitogen-activated protein kinase kinase kinase 4</fullName>
        <ecNumber evidence="4">2.7.11.25</ecNumber>
    </recommendedName>
    <alternativeName>
        <fullName evidence="18">MAPK/ERK kinase kinase 4</fullName>
    </alternativeName>
</protein>
<feature type="compositionally biased region" description="Low complexity" evidence="20">
    <location>
        <begin position="883"/>
        <end position="899"/>
    </location>
</feature>
<keyword evidence="23" id="KW-1185">Reference proteome</keyword>
<keyword evidence="9" id="KW-0479">Metal-binding</keyword>
<name>A0AAW1UNW8_9CUCU</name>
<accession>A0AAW1UNW8</accession>
<comment type="subcellular location">
    <subcellularLocation>
        <location evidence="2">Cytoplasm</location>
        <location evidence="2">Perinuclear region</location>
    </subcellularLocation>
</comment>
<reference evidence="22 23" key="1">
    <citation type="submission" date="2023-03" db="EMBL/GenBank/DDBJ databases">
        <title>Genome insight into feeding habits of ladybird beetles.</title>
        <authorList>
            <person name="Li H.-S."/>
            <person name="Huang Y.-H."/>
            <person name="Pang H."/>
        </authorList>
    </citation>
    <scope>NUCLEOTIDE SEQUENCE [LARGE SCALE GENOMIC DNA]</scope>
    <source>
        <strain evidence="22">SYSU_2023b</strain>
        <tissue evidence="22">Whole body</tissue>
    </source>
</reference>
<evidence type="ECO:0000256" key="6">
    <source>
        <dbReference type="ARBA" id="ARBA00022527"/>
    </source>
</evidence>
<dbReference type="FunFam" id="1.10.510.10:FF:000122">
    <property type="entry name" value="Mitogen-activated protein kinase kinase kinase 4"/>
    <property type="match status" value="1"/>
</dbReference>
<dbReference type="Gene3D" id="1.10.510.10">
    <property type="entry name" value="Transferase(Phosphotransferase) domain 1"/>
    <property type="match status" value="1"/>
</dbReference>
<dbReference type="SMART" id="SM00220">
    <property type="entry name" value="S_TKc"/>
    <property type="match status" value="1"/>
</dbReference>